<evidence type="ECO:0000313" key="13">
    <source>
        <dbReference type="Proteomes" id="UP000694845"/>
    </source>
</evidence>
<dbReference type="GO" id="GO:0006508">
    <property type="term" value="P:proteolysis"/>
    <property type="evidence" value="ECO:0007669"/>
    <property type="project" value="UniProtKB-KW"/>
</dbReference>
<evidence type="ECO:0000313" key="15">
    <source>
        <dbReference type="RefSeq" id="XP_022092384.1"/>
    </source>
</evidence>
<accession>A0A8B7YGL6</accession>
<evidence type="ECO:0000256" key="8">
    <source>
        <dbReference type="ARBA" id="ARBA00058284"/>
    </source>
</evidence>
<evidence type="ECO:0000256" key="6">
    <source>
        <dbReference type="ARBA" id="ARBA00022786"/>
    </source>
</evidence>
<dbReference type="SMART" id="SM01246">
    <property type="entry name" value="Josephin"/>
    <property type="match status" value="1"/>
</dbReference>
<evidence type="ECO:0000256" key="9">
    <source>
        <dbReference type="ARBA" id="ARBA00069892"/>
    </source>
</evidence>
<proteinExistence type="predicted"/>
<dbReference type="OMA" id="QRNCEAV"/>
<dbReference type="RefSeq" id="XP_022092384.1">
    <property type="nucleotide sequence ID" value="XM_022236692.1"/>
</dbReference>
<evidence type="ECO:0000313" key="16">
    <source>
        <dbReference type="RefSeq" id="XP_022092385.1"/>
    </source>
</evidence>
<dbReference type="InterPro" id="IPR006155">
    <property type="entry name" value="Josephin"/>
</dbReference>
<name>A0A8B7YGL6_ACAPL</name>
<evidence type="ECO:0000256" key="2">
    <source>
        <dbReference type="ARBA" id="ARBA00004514"/>
    </source>
</evidence>
<feature type="domain" description="Josephin" evidence="12">
    <location>
        <begin position="1"/>
        <end position="178"/>
    </location>
</feature>
<keyword evidence="4" id="KW-0963">Cytoplasm</keyword>
<evidence type="ECO:0000256" key="5">
    <source>
        <dbReference type="ARBA" id="ARBA00022670"/>
    </source>
</evidence>
<evidence type="ECO:0000313" key="17">
    <source>
        <dbReference type="RefSeq" id="XP_022092386.1"/>
    </source>
</evidence>
<evidence type="ECO:0000256" key="1">
    <source>
        <dbReference type="ARBA" id="ARBA00000707"/>
    </source>
</evidence>
<organism evidence="13 14">
    <name type="scientific">Acanthaster planci</name>
    <name type="common">Crown-of-thorns starfish</name>
    <dbReference type="NCBI Taxonomy" id="133434"/>
    <lineage>
        <taxon>Eukaryota</taxon>
        <taxon>Metazoa</taxon>
        <taxon>Echinodermata</taxon>
        <taxon>Eleutherozoa</taxon>
        <taxon>Asterozoa</taxon>
        <taxon>Asteroidea</taxon>
        <taxon>Valvatacea</taxon>
        <taxon>Valvatida</taxon>
        <taxon>Acanthasteridae</taxon>
        <taxon>Acanthaster</taxon>
    </lineage>
</organism>
<evidence type="ECO:0000256" key="4">
    <source>
        <dbReference type="ARBA" id="ARBA00022490"/>
    </source>
</evidence>
<dbReference type="GO" id="GO:0016579">
    <property type="term" value="P:protein deubiquitination"/>
    <property type="evidence" value="ECO:0007669"/>
    <property type="project" value="InterPro"/>
</dbReference>
<dbReference type="Pfam" id="PF02099">
    <property type="entry name" value="Josephin"/>
    <property type="match status" value="1"/>
</dbReference>
<dbReference type="PANTHER" id="PTHR13291">
    <property type="entry name" value="JOSEPHIN 1, 2"/>
    <property type="match status" value="1"/>
</dbReference>
<evidence type="ECO:0000256" key="7">
    <source>
        <dbReference type="ARBA" id="ARBA00022801"/>
    </source>
</evidence>
<evidence type="ECO:0000313" key="14">
    <source>
        <dbReference type="RefSeq" id="XP_022092383.1"/>
    </source>
</evidence>
<evidence type="ECO:0000256" key="3">
    <source>
        <dbReference type="ARBA" id="ARBA00012759"/>
    </source>
</evidence>
<dbReference type="OrthoDB" id="422700at2759"/>
<dbReference type="Proteomes" id="UP000694845">
    <property type="component" value="Unplaced"/>
</dbReference>
<dbReference type="EC" id="3.4.19.12" evidence="3"/>
<keyword evidence="5" id="KW-0645">Protease</keyword>
<dbReference type="RefSeq" id="XP_022092386.1">
    <property type="nucleotide sequence ID" value="XM_022236694.1"/>
</dbReference>
<dbReference type="PANTHER" id="PTHR13291:SF0">
    <property type="entry name" value="JOSEPHIN-LIKE PROTEIN"/>
    <property type="match status" value="1"/>
</dbReference>
<dbReference type="InterPro" id="IPR040053">
    <property type="entry name" value="JOSD1/2"/>
</dbReference>
<dbReference type="RefSeq" id="XP_022092385.1">
    <property type="nucleotide sequence ID" value="XM_022236693.1"/>
</dbReference>
<dbReference type="GO" id="GO:0004843">
    <property type="term" value="F:cysteine-type deubiquitinase activity"/>
    <property type="evidence" value="ECO:0007669"/>
    <property type="project" value="UniProtKB-EC"/>
</dbReference>
<comment type="subcellular location">
    <subcellularLocation>
        <location evidence="2">Cytoplasm</location>
        <location evidence="2">Cytosol</location>
    </subcellularLocation>
</comment>
<dbReference type="FunFam" id="3.90.70.40:FF:000003">
    <property type="entry name" value="josephin-2 isoform X1"/>
    <property type="match status" value="1"/>
</dbReference>
<dbReference type="KEGG" id="aplc:110980224"/>
<dbReference type="GeneID" id="110980224"/>
<dbReference type="AlphaFoldDB" id="A0A8B7YGL6"/>
<evidence type="ECO:0000256" key="10">
    <source>
        <dbReference type="ARBA" id="ARBA00077222"/>
    </source>
</evidence>
<feature type="active site" evidence="11">
    <location>
        <position position="115"/>
    </location>
</feature>
<dbReference type="RefSeq" id="XP_022092383.1">
    <property type="nucleotide sequence ID" value="XM_022236691.1"/>
</dbReference>
<evidence type="ECO:0000256" key="11">
    <source>
        <dbReference type="PROSITE-ProRule" id="PRU00331"/>
    </source>
</evidence>
<keyword evidence="6" id="KW-0833">Ubl conjugation pathway</keyword>
<dbReference type="GO" id="GO:0005829">
    <property type="term" value="C:cytosol"/>
    <property type="evidence" value="ECO:0007669"/>
    <property type="project" value="UniProtKB-SubCell"/>
</dbReference>
<keyword evidence="13" id="KW-1185">Reference proteome</keyword>
<feature type="active site" evidence="11">
    <location>
        <position position="13"/>
    </location>
</feature>
<sequence>MSVYHERQKWELCALHALNNVFQDSQAFSKQVLDELCQNLSPGTVLNPHKSMLGLGNYDVNVIMAALQHKDCEAVWWDKRRGLEELRLEAPIGFIVNIPSPMQLGFVSVPIRRKHWIAVRQIDGTYYNLDSKLSKPAKIGDSSKLRSFLEAELRRKGCELLLVVTKEVAEGKTWLRGEAS</sequence>
<dbReference type="CTD" id="126119"/>
<protein>
    <recommendedName>
        <fullName evidence="9">Josephin-2</fullName>
        <ecNumber evidence="3">3.4.19.12</ecNumber>
    </recommendedName>
    <alternativeName>
        <fullName evidence="10">Josephin domain-containing protein 2</fullName>
    </alternativeName>
</protein>
<dbReference type="Gene3D" id="3.90.70.40">
    <property type="match status" value="1"/>
</dbReference>
<gene>
    <name evidence="14 15 16 17" type="primary">LOC110980224</name>
</gene>
<keyword evidence="7 11" id="KW-0378">Hydrolase</keyword>
<feature type="active site" evidence="11">
    <location>
        <position position="130"/>
    </location>
</feature>
<comment type="function">
    <text evidence="8">Cleaves 'Lys-63'-linked poly-ubiquitin chains, and with lesser efficiency 'Lys-48'-linked poly-ubiquitin chains (in vitro). May act as a deubiquitinating enzyme.</text>
</comment>
<comment type="catalytic activity">
    <reaction evidence="1">
        <text>Thiol-dependent hydrolysis of ester, thioester, amide, peptide and isopeptide bonds formed by the C-terminal Gly of ubiquitin (a 76-residue protein attached to proteins as an intracellular targeting signal).</text>
        <dbReference type="EC" id="3.4.19.12"/>
    </reaction>
</comment>
<evidence type="ECO:0000259" key="12">
    <source>
        <dbReference type="PROSITE" id="PS50957"/>
    </source>
</evidence>
<reference evidence="14 15" key="1">
    <citation type="submission" date="2025-04" db="UniProtKB">
        <authorList>
            <consortium name="RefSeq"/>
        </authorList>
    </citation>
    <scope>IDENTIFICATION</scope>
</reference>
<dbReference type="PROSITE" id="PS50957">
    <property type="entry name" value="JOSEPHIN"/>
    <property type="match status" value="1"/>
</dbReference>